<evidence type="ECO:0000256" key="1">
    <source>
        <dbReference type="SAM" id="MobiDB-lite"/>
    </source>
</evidence>
<feature type="compositionally biased region" description="Basic and acidic residues" evidence="1">
    <location>
        <begin position="49"/>
        <end position="72"/>
    </location>
</feature>
<organism evidence="2">
    <name type="scientific">Streptomyces sp. R35</name>
    <dbReference type="NCBI Taxonomy" id="3238630"/>
    <lineage>
        <taxon>Bacteria</taxon>
        <taxon>Bacillati</taxon>
        <taxon>Actinomycetota</taxon>
        <taxon>Actinomycetes</taxon>
        <taxon>Kitasatosporales</taxon>
        <taxon>Streptomycetaceae</taxon>
        <taxon>Streptomyces</taxon>
    </lineage>
</organism>
<sequence>MTTDRSELTTYEFRKLRARILAESDICLVCGHGASDAVDHVHPASKGGAKLDPDTGQMREQHLETPRRTRET</sequence>
<gene>
    <name evidence="2" type="ORF">AB5J50_50150</name>
</gene>
<dbReference type="EMBL" id="CP163440">
    <property type="protein sequence ID" value="XDQ68339.1"/>
    <property type="molecule type" value="Genomic_DNA"/>
</dbReference>
<reference evidence="2" key="1">
    <citation type="submission" date="2024-07" db="EMBL/GenBank/DDBJ databases">
        <authorList>
            <person name="Yu S.T."/>
        </authorList>
    </citation>
    <scope>NUCLEOTIDE SEQUENCE</scope>
    <source>
        <strain evidence="2">R35</strain>
    </source>
</reference>
<name>A0AB39SMG6_9ACTN</name>
<protein>
    <recommendedName>
        <fullName evidence="3">HNH endonuclease</fullName>
    </recommendedName>
</protein>
<accession>A0AB39SMG6</accession>
<feature type="region of interest" description="Disordered" evidence="1">
    <location>
        <begin position="41"/>
        <end position="72"/>
    </location>
</feature>
<evidence type="ECO:0000313" key="2">
    <source>
        <dbReference type="EMBL" id="XDQ68339.1"/>
    </source>
</evidence>
<dbReference type="AlphaFoldDB" id="A0AB39SMG6"/>
<proteinExistence type="predicted"/>
<dbReference type="RefSeq" id="WP_369265161.1">
    <property type="nucleotide sequence ID" value="NZ_CP163440.1"/>
</dbReference>
<evidence type="ECO:0008006" key="3">
    <source>
        <dbReference type="Google" id="ProtNLM"/>
    </source>
</evidence>